<dbReference type="SUPFAM" id="SSF51717">
    <property type="entry name" value="Dihydropteroate synthetase-like"/>
    <property type="match status" value="1"/>
</dbReference>
<keyword evidence="11" id="KW-1185">Reference proteome</keyword>
<comment type="caution">
    <text evidence="10">The sequence shown here is derived from an EMBL/GenBank/DDBJ whole genome shotgun (WGS) entry which is preliminary data.</text>
</comment>
<evidence type="ECO:0000256" key="2">
    <source>
        <dbReference type="ARBA" id="ARBA00001946"/>
    </source>
</evidence>
<accession>A0A433JLF2</accession>
<keyword evidence="7" id="KW-0460">Magnesium</keyword>
<sequence length="264" mass="28425">MGVLNVTPDSFSDGGRFLDPIHAYEQAMRMVAGGADLIDIGGESSKPGAEPISAAEELNRVMPVIARIRAASDVCMAIDTYKAEVMREAVAAGVGCINDIMGLRSENALSTAATLGVPVCLMHMQGHPQSMQNNPSYAKDVVAEINDFFKERMIACQQAGIPPEYLILDPGFGFGKSVQHNLNLVKRMAEFHLHKRPLLLGVSRKSTLGILLKKPVSERLIGGIAISVFAALQGVTIIRTHDVEETRQALHVVDAIIKGGIEKE</sequence>
<evidence type="ECO:0000256" key="7">
    <source>
        <dbReference type="ARBA" id="ARBA00022842"/>
    </source>
</evidence>
<dbReference type="EC" id="2.5.1.15" evidence="4"/>
<evidence type="ECO:0000259" key="9">
    <source>
        <dbReference type="PROSITE" id="PS50972"/>
    </source>
</evidence>
<evidence type="ECO:0000256" key="3">
    <source>
        <dbReference type="ARBA" id="ARBA00004763"/>
    </source>
</evidence>
<feature type="domain" description="Pterin-binding" evidence="9">
    <location>
        <begin position="1"/>
        <end position="251"/>
    </location>
</feature>
<name>A0A433JLF2_9GAMM</name>
<keyword evidence="5 10" id="KW-0808">Transferase</keyword>
<dbReference type="CDD" id="cd00739">
    <property type="entry name" value="DHPS"/>
    <property type="match status" value="1"/>
</dbReference>
<keyword evidence="8" id="KW-0289">Folate biosynthesis</keyword>
<dbReference type="PANTHER" id="PTHR20941:SF1">
    <property type="entry name" value="FOLIC ACID SYNTHESIS PROTEIN FOL1"/>
    <property type="match status" value="1"/>
</dbReference>
<dbReference type="PROSITE" id="PS00793">
    <property type="entry name" value="DHPS_2"/>
    <property type="match status" value="1"/>
</dbReference>
<dbReference type="InterPro" id="IPR045031">
    <property type="entry name" value="DHP_synth-like"/>
</dbReference>
<dbReference type="Pfam" id="PF00809">
    <property type="entry name" value="Pterin_bind"/>
    <property type="match status" value="1"/>
</dbReference>
<evidence type="ECO:0000256" key="4">
    <source>
        <dbReference type="ARBA" id="ARBA00012458"/>
    </source>
</evidence>
<gene>
    <name evidence="10" type="primary">folP</name>
    <name evidence="10" type="ORF">EKM59_02265</name>
</gene>
<comment type="cofactor">
    <cofactor evidence="2">
        <name>Mg(2+)</name>
        <dbReference type="ChEBI" id="CHEBI:18420"/>
    </cofactor>
</comment>
<evidence type="ECO:0000256" key="1">
    <source>
        <dbReference type="ARBA" id="ARBA00000012"/>
    </source>
</evidence>
<dbReference type="GO" id="GO:0046872">
    <property type="term" value="F:metal ion binding"/>
    <property type="evidence" value="ECO:0007669"/>
    <property type="project" value="UniProtKB-KW"/>
</dbReference>
<dbReference type="GO" id="GO:0004156">
    <property type="term" value="F:dihydropteroate synthase activity"/>
    <property type="evidence" value="ECO:0007669"/>
    <property type="project" value="UniProtKB-EC"/>
</dbReference>
<dbReference type="Proteomes" id="UP000288012">
    <property type="component" value="Unassembled WGS sequence"/>
</dbReference>
<reference evidence="10 11" key="1">
    <citation type="submission" date="2018-12" db="EMBL/GenBank/DDBJ databases">
        <title>Legionella sp,whole genome shotgun sequence.</title>
        <authorList>
            <person name="Wu H."/>
        </authorList>
    </citation>
    <scope>NUCLEOTIDE SEQUENCE [LARGE SCALE GENOMIC DNA]</scope>
    <source>
        <strain evidence="11">km714</strain>
    </source>
</reference>
<protein>
    <recommendedName>
        <fullName evidence="4">dihydropteroate synthase</fullName>
        <ecNumber evidence="4">2.5.1.15</ecNumber>
    </recommendedName>
</protein>
<evidence type="ECO:0000256" key="6">
    <source>
        <dbReference type="ARBA" id="ARBA00022723"/>
    </source>
</evidence>
<dbReference type="PANTHER" id="PTHR20941">
    <property type="entry name" value="FOLATE SYNTHESIS PROTEINS"/>
    <property type="match status" value="1"/>
</dbReference>
<proteinExistence type="predicted"/>
<comment type="catalytic activity">
    <reaction evidence="1">
        <text>(7,8-dihydropterin-6-yl)methyl diphosphate + 4-aminobenzoate = 7,8-dihydropteroate + diphosphate</text>
        <dbReference type="Rhea" id="RHEA:19949"/>
        <dbReference type="ChEBI" id="CHEBI:17836"/>
        <dbReference type="ChEBI" id="CHEBI:17839"/>
        <dbReference type="ChEBI" id="CHEBI:33019"/>
        <dbReference type="ChEBI" id="CHEBI:72950"/>
        <dbReference type="EC" id="2.5.1.15"/>
    </reaction>
</comment>
<evidence type="ECO:0000256" key="5">
    <source>
        <dbReference type="ARBA" id="ARBA00022679"/>
    </source>
</evidence>
<dbReference type="GO" id="GO:0005829">
    <property type="term" value="C:cytosol"/>
    <property type="evidence" value="ECO:0007669"/>
    <property type="project" value="TreeGrafter"/>
</dbReference>
<dbReference type="PROSITE" id="PS50972">
    <property type="entry name" value="PTERIN_BINDING"/>
    <property type="match status" value="1"/>
</dbReference>
<comment type="pathway">
    <text evidence="3">Cofactor biosynthesis; tetrahydrofolate biosynthesis; 7,8-dihydrofolate from 2-amino-4-hydroxy-6-hydroxymethyl-7,8-dihydropteridine diphosphate and 4-aminobenzoate: step 1/2.</text>
</comment>
<dbReference type="GO" id="GO:0046654">
    <property type="term" value="P:tetrahydrofolate biosynthetic process"/>
    <property type="evidence" value="ECO:0007669"/>
    <property type="project" value="TreeGrafter"/>
</dbReference>
<dbReference type="InterPro" id="IPR000489">
    <property type="entry name" value="Pterin-binding_dom"/>
</dbReference>
<dbReference type="Gene3D" id="3.20.20.20">
    <property type="entry name" value="Dihydropteroate synthase-like"/>
    <property type="match status" value="1"/>
</dbReference>
<keyword evidence="6" id="KW-0479">Metal-binding</keyword>
<dbReference type="NCBIfam" id="TIGR01496">
    <property type="entry name" value="DHPS"/>
    <property type="match status" value="1"/>
</dbReference>
<dbReference type="InterPro" id="IPR011005">
    <property type="entry name" value="Dihydropteroate_synth-like_sf"/>
</dbReference>
<evidence type="ECO:0000313" key="10">
    <source>
        <dbReference type="EMBL" id="RUQ90079.1"/>
    </source>
</evidence>
<organism evidence="10 11">
    <name type="scientific">Legionella septentrionalis</name>
    <dbReference type="NCBI Taxonomy" id="2498109"/>
    <lineage>
        <taxon>Bacteria</taxon>
        <taxon>Pseudomonadati</taxon>
        <taxon>Pseudomonadota</taxon>
        <taxon>Gammaproteobacteria</taxon>
        <taxon>Legionellales</taxon>
        <taxon>Legionellaceae</taxon>
        <taxon>Legionella</taxon>
    </lineage>
</organism>
<dbReference type="EMBL" id="RZGR01000005">
    <property type="protein sequence ID" value="RUQ90079.1"/>
    <property type="molecule type" value="Genomic_DNA"/>
</dbReference>
<dbReference type="GO" id="GO:0046656">
    <property type="term" value="P:folic acid biosynthetic process"/>
    <property type="evidence" value="ECO:0007669"/>
    <property type="project" value="UniProtKB-KW"/>
</dbReference>
<dbReference type="AlphaFoldDB" id="A0A433JLF2"/>
<dbReference type="InterPro" id="IPR006390">
    <property type="entry name" value="DHP_synth_dom"/>
</dbReference>
<evidence type="ECO:0000256" key="8">
    <source>
        <dbReference type="ARBA" id="ARBA00022909"/>
    </source>
</evidence>
<evidence type="ECO:0000313" key="11">
    <source>
        <dbReference type="Proteomes" id="UP000288012"/>
    </source>
</evidence>